<evidence type="ECO:0000313" key="3">
    <source>
        <dbReference type="EMBL" id="NYD54248.1"/>
    </source>
</evidence>
<dbReference type="Gene3D" id="3.40.190.10">
    <property type="entry name" value="Periplasmic binding protein-like II"/>
    <property type="match status" value="2"/>
</dbReference>
<protein>
    <submittedName>
        <fullName evidence="3">Iron(III) transport system substrate-binding protein</fullName>
    </submittedName>
</protein>
<dbReference type="EMBL" id="JACCBH010000001">
    <property type="protein sequence ID" value="NYD54248.1"/>
    <property type="molecule type" value="Genomic_DNA"/>
</dbReference>
<dbReference type="GO" id="GO:0030975">
    <property type="term" value="F:thiamine binding"/>
    <property type="evidence" value="ECO:0007669"/>
    <property type="project" value="TreeGrafter"/>
</dbReference>
<dbReference type="InterPro" id="IPR006059">
    <property type="entry name" value="SBP"/>
</dbReference>
<accession>A0A7Y9JN64</accession>
<dbReference type="GO" id="GO:0015888">
    <property type="term" value="P:thiamine transport"/>
    <property type="evidence" value="ECO:0007669"/>
    <property type="project" value="TreeGrafter"/>
</dbReference>
<dbReference type="AlphaFoldDB" id="A0A7Y9JN64"/>
<feature type="chain" id="PRO_5031331926" evidence="2">
    <location>
        <begin position="27"/>
        <end position="350"/>
    </location>
</feature>
<dbReference type="SUPFAM" id="SSF53850">
    <property type="entry name" value="Periplasmic binding protein-like II"/>
    <property type="match status" value="1"/>
</dbReference>
<keyword evidence="1 2" id="KW-0732">Signal</keyword>
<dbReference type="PANTHER" id="PTHR30006:SF2">
    <property type="entry name" value="ABC TRANSPORTER SUBSTRATE-BINDING PROTEIN"/>
    <property type="match status" value="1"/>
</dbReference>
<dbReference type="PANTHER" id="PTHR30006">
    <property type="entry name" value="THIAMINE-BINDING PERIPLASMIC PROTEIN-RELATED"/>
    <property type="match status" value="1"/>
</dbReference>
<dbReference type="Pfam" id="PF01547">
    <property type="entry name" value="SBP_bac_1"/>
    <property type="match status" value="1"/>
</dbReference>
<evidence type="ECO:0000256" key="1">
    <source>
        <dbReference type="ARBA" id="ARBA00022729"/>
    </source>
</evidence>
<sequence length="350" mass="37240">MKLTRAAGLIGSVVLAGALVTGCAGGGETETNPDPETSGGADGIDALVEAAKEEGSLTVYASAAESTIQDAIAAFNEEYPEIQVDYFRGAGTALFNRFETEAEAGSVVADVFMPTIQPSFISDHPEWFIPMTDEVLPTAVELDWPADFRTEYTIQTIVEEIVVIYNTNNVSDPPKTWEEALDPAYKGKIILVDPEASPSYMSWYAIARDAFGDDFIRALGEMDPIWVDTGATGAQQVATGSKDIVIPTYPSHATGLMAEGAPIDYERNLDPTQGITTSVAITADAPHPNAAKLFANWLLTPAAFNAYCDGGAFSSVVPGTNCDSLASNFVAPVWDIPQEEQAEIVALLGR</sequence>
<dbReference type="GO" id="GO:0030976">
    <property type="term" value="F:thiamine pyrophosphate binding"/>
    <property type="evidence" value="ECO:0007669"/>
    <property type="project" value="TreeGrafter"/>
</dbReference>
<dbReference type="GO" id="GO:0030288">
    <property type="term" value="C:outer membrane-bounded periplasmic space"/>
    <property type="evidence" value="ECO:0007669"/>
    <property type="project" value="TreeGrafter"/>
</dbReference>
<evidence type="ECO:0000313" key="4">
    <source>
        <dbReference type="Proteomes" id="UP000552045"/>
    </source>
</evidence>
<organism evidence="3 4">
    <name type="scientific">Microbacterium pseudoresistens</name>
    <dbReference type="NCBI Taxonomy" id="640634"/>
    <lineage>
        <taxon>Bacteria</taxon>
        <taxon>Bacillati</taxon>
        <taxon>Actinomycetota</taxon>
        <taxon>Actinomycetes</taxon>
        <taxon>Micrococcales</taxon>
        <taxon>Microbacteriaceae</taxon>
        <taxon>Microbacterium</taxon>
    </lineage>
</organism>
<evidence type="ECO:0000256" key="2">
    <source>
        <dbReference type="SAM" id="SignalP"/>
    </source>
</evidence>
<dbReference type="Proteomes" id="UP000552045">
    <property type="component" value="Unassembled WGS sequence"/>
</dbReference>
<feature type="signal peptide" evidence="2">
    <location>
        <begin position="1"/>
        <end position="26"/>
    </location>
</feature>
<name>A0A7Y9JN64_9MICO</name>
<proteinExistence type="predicted"/>
<dbReference type="RefSeq" id="WP_179432415.1">
    <property type="nucleotide sequence ID" value="NZ_BAABLC010000001.1"/>
</dbReference>
<keyword evidence="4" id="KW-1185">Reference proteome</keyword>
<comment type="caution">
    <text evidence="3">The sequence shown here is derived from an EMBL/GenBank/DDBJ whole genome shotgun (WGS) entry which is preliminary data.</text>
</comment>
<dbReference type="PROSITE" id="PS51257">
    <property type="entry name" value="PROKAR_LIPOPROTEIN"/>
    <property type="match status" value="1"/>
</dbReference>
<reference evidence="3 4" key="1">
    <citation type="submission" date="2020-07" db="EMBL/GenBank/DDBJ databases">
        <title>Sequencing the genomes of 1000 actinobacteria strains.</title>
        <authorList>
            <person name="Klenk H.-P."/>
        </authorList>
    </citation>
    <scope>NUCLEOTIDE SEQUENCE [LARGE SCALE GENOMIC DNA]</scope>
    <source>
        <strain evidence="3 4">DSM 22185</strain>
    </source>
</reference>
<gene>
    <name evidence="3" type="ORF">BKA02_001303</name>
</gene>